<dbReference type="Proteomes" id="UP001138997">
    <property type="component" value="Unassembled WGS sequence"/>
</dbReference>
<sequence length="216" mass="23282">MLKDQCLLIVDDHGVVRRGLRSLLAGTEWVGEVHEAATVAEAQQLATLHPIDVVAMDINLPDGDGIEATRRILRARPTAKVLIISMDQDDATVSRALDAGACGYMLKLTEPPDLLVDALRTAAGGARVLGPDVELPRPAPLAGRHRRSLPAEMDQLTDRELEILVLVAKGCANLEIAQHLHLSEKTIRNQMTGIFAKLGVADRVKAALLAQKAHLV</sequence>
<evidence type="ECO:0000256" key="2">
    <source>
        <dbReference type="ARBA" id="ARBA00023125"/>
    </source>
</evidence>
<evidence type="ECO:0000259" key="4">
    <source>
        <dbReference type="PROSITE" id="PS50043"/>
    </source>
</evidence>
<dbReference type="SMART" id="SM00448">
    <property type="entry name" value="REC"/>
    <property type="match status" value="1"/>
</dbReference>
<evidence type="ECO:0000256" key="1">
    <source>
        <dbReference type="ARBA" id="ARBA00022553"/>
    </source>
</evidence>
<dbReference type="SUPFAM" id="SSF52172">
    <property type="entry name" value="CheY-like"/>
    <property type="match status" value="1"/>
</dbReference>
<protein>
    <submittedName>
        <fullName evidence="6">Response regulator transcription factor</fullName>
    </submittedName>
</protein>
<dbReference type="GO" id="GO:0000160">
    <property type="term" value="P:phosphorelay signal transduction system"/>
    <property type="evidence" value="ECO:0007669"/>
    <property type="project" value="InterPro"/>
</dbReference>
<dbReference type="PROSITE" id="PS50043">
    <property type="entry name" value="HTH_LUXR_2"/>
    <property type="match status" value="1"/>
</dbReference>
<dbReference type="Gene3D" id="3.40.50.2300">
    <property type="match status" value="1"/>
</dbReference>
<evidence type="ECO:0000256" key="3">
    <source>
        <dbReference type="PROSITE-ProRule" id="PRU00169"/>
    </source>
</evidence>
<gene>
    <name evidence="6" type="ORF">LR394_06900</name>
</gene>
<dbReference type="CDD" id="cd17535">
    <property type="entry name" value="REC_NarL-like"/>
    <property type="match status" value="1"/>
</dbReference>
<dbReference type="InterPro" id="IPR011006">
    <property type="entry name" value="CheY-like_superfamily"/>
</dbReference>
<accession>A0A9X1SSF6</accession>
<dbReference type="InterPro" id="IPR016032">
    <property type="entry name" value="Sig_transdc_resp-reg_C-effctor"/>
</dbReference>
<dbReference type="InterPro" id="IPR000792">
    <property type="entry name" value="Tscrpt_reg_LuxR_C"/>
</dbReference>
<dbReference type="SMART" id="SM00421">
    <property type="entry name" value="HTH_LUXR"/>
    <property type="match status" value="1"/>
</dbReference>
<evidence type="ECO:0000313" key="7">
    <source>
        <dbReference type="Proteomes" id="UP001138997"/>
    </source>
</evidence>
<dbReference type="InterPro" id="IPR039420">
    <property type="entry name" value="WalR-like"/>
</dbReference>
<keyword evidence="7" id="KW-1185">Reference proteome</keyword>
<dbReference type="RefSeq" id="WP_231439654.1">
    <property type="nucleotide sequence ID" value="NZ_JAJOMB010000003.1"/>
</dbReference>
<dbReference type="PRINTS" id="PR00038">
    <property type="entry name" value="HTHLUXR"/>
</dbReference>
<dbReference type="InterPro" id="IPR001789">
    <property type="entry name" value="Sig_transdc_resp-reg_receiver"/>
</dbReference>
<name>A0A9X1SSF6_9ACTN</name>
<organism evidence="6 7">
    <name type="scientific">Kineosporia babensis</name>
    <dbReference type="NCBI Taxonomy" id="499548"/>
    <lineage>
        <taxon>Bacteria</taxon>
        <taxon>Bacillati</taxon>
        <taxon>Actinomycetota</taxon>
        <taxon>Actinomycetes</taxon>
        <taxon>Kineosporiales</taxon>
        <taxon>Kineosporiaceae</taxon>
        <taxon>Kineosporia</taxon>
    </lineage>
</organism>
<evidence type="ECO:0000313" key="6">
    <source>
        <dbReference type="EMBL" id="MCD5310617.1"/>
    </source>
</evidence>
<comment type="caution">
    <text evidence="6">The sequence shown here is derived from an EMBL/GenBank/DDBJ whole genome shotgun (WGS) entry which is preliminary data.</text>
</comment>
<dbReference type="SUPFAM" id="SSF46894">
    <property type="entry name" value="C-terminal effector domain of the bipartite response regulators"/>
    <property type="match status" value="1"/>
</dbReference>
<dbReference type="Pfam" id="PF00072">
    <property type="entry name" value="Response_reg"/>
    <property type="match status" value="1"/>
</dbReference>
<dbReference type="CDD" id="cd06170">
    <property type="entry name" value="LuxR_C_like"/>
    <property type="match status" value="1"/>
</dbReference>
<dbReference type="GO" id="GO:0003677">
    <property type="term" value="F:DNA binding"/>
    <property type="evidence" value="ECO:0007669"/>
    <property type="project" value="UniProtKB-KW"/>
</dbReference>
<dbReference type="PANTHER" id="PTHR43214">
    <property type="entry name" value="TWO-COMPONENT RESPONSE REGULATOR"/>
    <property type="match status" value="1"/>
</dbReference>
<dbReference type="GO" id="GO:0006355">
    <property type="term" value="P:regulation of DNA-templated transcription"/>
    <property type="evidence" value="ECO:0007669"/>
    <property type="project" value="InterPro"/>
</dbReference>
<feature type="domain" description="Response regulatory" evidence="5">
    <location>
        <begin position="6"/>
        <end position="122"/>
    </location>
</feature>
<keyword evidence="2" id="KW-0238">DNA-binding</keyword>
<dbReference type="PROSITE" id="PS50110">
    <property type="entry name" value="RESPONSE_REGULATORY"/>
    <property type="match status" value="1"/>
</dbReference>
<proteinExistence type="predicted"/>
<feature type="modified residue" description="4-aspartylphosphate" evidence="3">
    <location>
        <position position="57"/>
    </location>
</feature>
<dbReference type="InterPro" id="IPR058245">
    <property type="entry name" value="NreC/VraR/RcsB-like_REC"/>
</dbReference>
<feature type="domain" description="HTH luxR-type" evidence="4">
    <location>
        <begin position="149"/>
        <end position="214"/>
    </location>
</feature>
<dbReference type="EMBL" id="JAJOMB010000003">
    <property type="protein sequence ID" value="MCD5310617.1"/>
    <property type="molecule type" value="Genomic_DNA"/>
</dbReference>
<evidence type="ECO:0000259" key="5">
    <source>
        <dbReference type="PROSITE" id="PS50110"/>
    </source>
</evidence>
<dbReference type="Pfam" id="PF00196">
    <property type="entry name" value="GerE"/>
    <property type="match status" value="1"/>
</dbReference>
<dbReference type="AlphaFoldDB" id="A0A9X1SSF6"/>
<reference evidence="6" key="1">
    <citation type="submission" date="2021-11" db="EMBL/GenBank/DDBJ databases">
        <title>Streptomyces corallinus and Kineosporia corallina sp. nov., two new coral-derived marine actinobacteria.</title>
        <authorList>
            <person name="Buangrab K."/>
            <person name="Sutthacheep M."/>
            <person name="Yeemin T."/>
            <person name="Harunari E."/>
            <person name="Igarashi Y."/>
            <person name="Sripreechasak P."/>
            <person name="Kanchanasin P."/>
            <person name="Tanasupawat S."/>
            <person name="Phongsopitanun W."/>
        </authorList>
    </citation>
    <scope>NUCLEOTIDE SEQUENCE</scope>
    <source>
        <strain evidence="6">JCM 31032</strain>
    </source>
</reference>
<keyword evidence="1 3" id="KW-0597">Phosphoprotein</keyword>